<keyword evidence="2" id="KW-0808">Transferase</keyword>
<proteinExistence type="inferred from homology"/>
<accession>B6EHD5</accession>
<dbReference type="PANTHER" id="PTHR43300:SF11">
    <property type="entry name" value="ACETYLTRANSFERASE RV3034C-RELATED"/>
    <property type="match status" value="1"/>
</dbReference>
<dbReference type="CDD" id="cd04647">
    <property type="entry name" value="LbH_MAT_like"/>
    <property type="match status" value="1"/>
</dbReference>
<dbReference type="InterPro" id="IPR011004">
    <property type="entry name" value="Trimer_LpxA-like_sf"/>
</dbReference>
<organism evidence="2 3">
    <name type="scientific">Aliivibrio salmonicida (strain LFI1238)</name>
    <name type="common">Vibrio salmonicida (strain LFI1238)</name>
    <dbReference type="NCBI Taxonomy" id="316275"/>
    <lineage>
        <taxon>Bacteria</taxon>
        <taxon>Pseudomonadati</taxon>
        <taxon>Pseudomonadota</taxon>
        <taxon>Gammaproteobacteria</taxon>
        <taxon>Vibrionales</taxon>
        <taxon>Vibrionaceae</taxon>
        <taxon>Aliivibrio</taxon>
    </lineage>
</organism>
<name>B6EHD5_ALISL</name>
<dbReference type="EC" id="2.3.1.-" evidence="2"/>
<gene>
    <name evidence="2" type="primary">wbbJ</name>
    <name evidence="2" type="ordered locus">VSAL_I3028</name>
</gene>
<keyword evidence="2" id="KW-0012">Acyltransferase</keyword>
<reference evidence="2 3" key="1">
    <citation type="journal article" date="2008" name="BMC Genomics">
        <title>The genome sequence of the fish pathogen Aliivibrio salmonicida strain LFI1238 shows extensive evidence of gene decay.</title>
        <authorList>
            <person name="Hjerde E."/>
            <person name="Lorentzen M.S."/>
            <person name="Holden M.T."/>
            <person name="Seeger K."/>
            <person name="Paulsen S."/>
            <person name="Bason N."/>
            <person name="Churcher C."/>
            <person name="Harris D."/>
            <person name="Norbertczak H."/>
            <person name="Quail M.A."/>
            <person name="Sanders S."/>
            <person name="Thurston S."/>
            <person name="Parkhill J."/>
            <person name="Willassen N.P."/>
            <person name="Thomson N.R."/>
        </authorList>
    </citation>
    <scope>NUCLEOTIDE SEQUENCE [LARGE SCALE GENOMIC DNA]</scope>
    <source>
        <strain evidence="2 3">LFI1238</strain>
    </source>
</reference>
<evidence type="ECO:0000256" key="1">
    <source>
        <dbReference type="ARBA" id="ARBA00007274"/>
    </source>
</evidence>
<comment type="similarity">
    <text evidence="1">Belongs to the transferase hexapeptide repeat family.</text>
</comment>
<sequence length="190" mass="21370">MLFKILWIIRGLIYKPFLGEFKLPSYIGKPIFISHFSRIFIAKRVRIFPGARIEPVDNESSIVFEENISIGQNFHITSKGKLTIGENTTILENVMITNIDHDYTEIGVHILKQKYITKQTSIGPNCFIGYGAVIQAGTILGTQCIVGANSVVRGTYPDYCVIVGVPAKIIKRYDPIDMIWKKTDTVGNFI</sequence>
<dbReference type="AlphaFoldDB" id="B6EHD5"/>
<dbReference type="InterPro" id="IPR001451">
    <property type="entry name" value="Hexapep"/>
</dbReference>
<dbReference type="GO" id="GO:0016746">
    <property type="term" value="F:acyltransferase activity"/>
    <property type="evidence" value="ECO:0007669"/>
    <property type="project" value="UniProtKB-KW"/>
</dbReference>
<evidence type="ECO:0000313" key="2">
    <source>
        <dbReference type="EMBL" id="CAQ80712.1"/>
    </source>
</evidence>
<dbReference type="HOGENOM" id="CLU_051638_7_0_6"/>
<dbReference type="PANTHER" id="PTHR43300">
    <property type="entry name" value="ACETYLTRANSFERASE"/>
    <property type="match status" value="1"/>
</dbReference>
<dbReference type="Gene3D" id="2.160.10.10">
    <property type="entry name" value="Hexapeptide repeat proteins"/>
    <property type="match status" value="1"/>
</dbReference>
<dbReference type="RefSeq" id="WP_012551422.1">
    <property type="nucleotide sequence ID" value="NC_011312.1"/>
</dbReference>
<dbReference type="KEGG" id="vsa:VSAL_I3028"/>
<dbReference type="eggNOG" id="COG0110">
    <property type="taxonomic scope" value="Bacteria"/>
</dbReference>
<protein>
    <submittedName>
        <fullName evidence="2">Lipopolysaccharide biosynthesis O-acetyl transferase</fullName>
        <ecNumber evidence="2">2.3.1.-</ecNumber>
    </submittedName>
</protein>
<keyword evidence="3" id="KW-1185">Reference proteome</keyword>
<dbReference type="Pfam" id="PF14602">
    <property type="entry name" value="Hexapep_2"/>
    <property type="match status" value="1"/>
</dbReference>
<evidence type="ECO:0000313" key="3">
    <source>
        <dbReference type="Proteomes" id="UP000001730"/>
    </source>
</evidence>
<dbReference type="InterPro" id="IPR050179">
    <property type="entry name" value="Trans_hexapeptide_repeat"/>
</dbReference>
<dbReference type="EMBL" id="FM178379">
    <property type="protein sequence ID" value="CAQ80712.1"/>
    <property type="molecule type" value="Genomic_DNA"/>
</dbReference>
<dbReference type="Proteomes" id="UP000001730">
    <property type="component" value="Chromosome 1"/>
</dbReference>
<dbReference type="SUPFAM" id="SSF51161">
    <property type="entry name" value="Trimeric LpxA-like enzymes"/>
    <property type="match status" value="1"/>
</dbReference>